<dbReference type="Proteomes" id="UP000051936">
    <property type="component" value="Unassembled WGS sequence"/>
</dbReference>
<comment type="caution">
    <text evidence="1">The sequence shown here is derived from an EMBL/GenBank/DDBJ whole genome shotgun (WGS) entry which is preliminary data.</text>
</comment>
<dbReference type="SMART" id="SM00671">
    <property type="entry name" value="SEL1"/>
    <property type="match status" value="5"/>
</dbReference>
<accession>A0A0R3E9R2</accession>
<reference evidence="1 2" key="1">
    <citation type="submission" date="2015-09" db="EMBL/GenBank/DDBJ databases">
        <title>Draft Genome Sequence of Bradyrhizobium manausense Strain BR 3351T, a Novel Symbiotic Nitrogen-Fixing Alphaproteobacterium Isolated from Brazilian Amazon Rain Forest.</title>
        <authorList>
            <person name="De Araujo J.L."/>
            <person name="Zilli J.E."/>
        </authorList>
    </citation>
    <scope>NUCLEOTIDE SEQUENCE [LARGE SCALE GENOMIC DNA]</scope>
    <source>
        <strain evidence="1 2">BR3351</strain>
    </source>
</reference>
<protein>
    <recommendedName>
        <fullName evidence="3">Sel1 repeat family protein</fullName>
    </recommendedName>
</protein>
<dbReference type="STRING" id="989370.AOQ71_06760"/>
<dbReference type="PANTHER" id="PTHR45011">
    <property type="entry name" value="DAP3-BINDING CELL DEATH ENHANCER 1"/>
    <property type="match status" value="1"/>
</dbReference>
<evidence type="ECO:0000313" key="2">
    <source>
        <dbReference type="Proteomes" id="UP000051936"/>
    </source>
</evidence>
<evidence type="ECO:0000313" key="1">
    <source>
        <dbReference type="EMBL" id="KRQ15951.1"/>
    </source>
</evidence>
<keyword evidence="2" id="KW-1185">Reference proteome</keyword>
<dbReference type="RefSeq" id="WP_057743468.1">
    <property type="nucleotide sequence ID" value="NZ_LJYG01000030.1"/>
</dbReference>
<dbReference type="EMBL" id="LJYG01000030">
    <property type="protein sequence ID" value="KRQ15951.1"/>
    <property type="molecule type" value="Genomic_DNA"/>
</dbReference>
<dbReference type="SUPFAM" id="SSF81901">
    <property type="entry name" value="HCP-like"/>
    <property type="match status" value="1"/>
</dbReference>
<dbReference type="PANTHER" id="PTHR45011:SF1">
    <property type="entry name" value="DAP3-BINDING CELL DEATH ENHANCER 1"/>
    <property type="match status" value="1"/>
</dbReference>
<dbReference type="InterPro" id="IPR011990">
    <property type="entry name" value="TPR-like_helical_dom_sf"/>
</dbReference>
<dbReference type="Pfam" id="PF08238">
    <property type="entry name" value="Sel1"/>
    <property type="match status" value="5"/>
</dbReference>
<dbReference type="InterPro" id="IPR052748">
    <property type="entry name" value="ISR_Activator"/>
</dbReference>
<dbReference type="InterPro" id="IPR006597">
    <property type="entry name" value="Sel1-like"/>
</dbReference>
<evidence type="ECO:0008006" key="3">
    <source>
        <dbReference type="Google" id="ProtNLM"/>
    </source>
</evidence>
<organism evidence="1 2">
    <name type="scientific">Bradyrhizobium manausense</name>
    <dbReference type="NCBI Taxonomy" id="989370"/>
    <lineage>
        <taxon>Bacteria</taxon>
        <taxon>Pseudomonadati</taxon>
        <taxon>Pseudomonadota</taxon>
        <taxon>Alphaproteobacteria</taxon>
        <taxon>Hyphomicrobiales</taxon>
        <taxon>Nitrobacteraceae</taxon>
        <taxon>Bradyrhizobium</taxon>
    </lineage>
</organism>
<sequence length="324" mass="34785">MTKAQLRDLLVSNPHDATQWIKAAAEADIIPAQIVWGQLLLDGTRVARDPAAAFVWFERAAQSGDLDGQNMVGRCYEQGWGVEPDPKLATKFFELAAAAGHVWGQVNLAQMLMRGGNPADRPRSFELFRAAAEGGTSKANLKAMNSLARFLEEGWAVPANPRGALYWYSRAAALGDHWAQYNLATILHAGGDLAAADVWLERAVSGSDDGFRRRIAPQLLARGEPALRRHGLEALRRIAASGSSADVQAYASAASEAAAAPSDLEGARRLSELPATDGRPDWRICPQASIGRRLAGYLGDRIAAMSRRIARLSNSTSSCSKGAL</sequence>
<dbReference type="AlphaFoldDB" id="A0A0R3E9R2"/>
<proteinExistence type="predicted"/>
<gene>
    <name evidence="1" type="ORF">AOQ71_06760</name>
</gene>
<name>A0A0R3E9R2_9BRAD</name>
<dbReference type="Gene3D" id="1.25.40.10">
    <property type="entry name" value="Tetratricopeptide repeat domain"/>
    <property type="match status" value="1"/>
</dbReference>